<name>A0ABQ2A9R3_9BACT</name>
<accession>A0ABQ2A9R3</accession>
<organism evidence="1 2">
    <name type="scientific">Hymenobacter frigidus</name>
    <dbReference type="NCBI Taxonomy" id="1524095"/>
    <lineage>
        <taxon>Bacteria</taxon>
        <taxon>Pseudomonadati</taxon>
        <taxon>Bacteroidota</taxon>
        <taxon>Cytophagia</taxon>
        <taxon>Cytophagales</taxon>
        <taxon>Hymenobacteraceae</taxon>
        <taxon>Hymenobacter</taxon>
    </lineage>
</organism>
<evidence type="ECO:0000313" key="2">
    <source>
        <dbReference type="Proteomes" id="UP000637774"/>
    </source>
</evidence>
<proteinExistence type="predicted"/>
<dbReference type="EMBL" id="BMGY01000023">
    <property type="protein sequence ID" value="GGH87169.1"/>
    <property type="molecule type" value="Genomic_DNA"/>
</dbReference>
<evidence type="ECO:0000313" key="1">
    <source>
        <dbReference type="EMBL" id="GGH87169.1"/>
    </source>
</evidence>
<keyword evidence="2" id="KW-1185">Reference proteome</keyword>
<gene>
    <name evidence="1" type="ORF">GCM10011495_25450</name>
</gene>
<protein>
    <submittedName>
        <fullName evidence="1">Uncharacterized protein</fullName>
    </submittedName>
</protein>
<dbReference type="Proteomes" id="UP000637774">
    <property type="component" value="Unassembled WGS sequence"/>
</dbReference>
<reference evidence="2" key="1">
    <citation type="journal article" date="2019" name="Int. J. Syst. Evol. Microbiol.">
        <title>The Global Catalogue of Microorganisms (GCM) 10K type strain sequencing project: providing services to taxonomists for standard genome sequencing and annotation.</title>
        <authorList>
            <consortium name="The Broad Institute Genomics Platform"/>
            <consortium name="The Broad Institute Genome Sequencing Center for Infectious Disease"/>
            <person name="Wu L."/>
            <person name="Ma J."/>
        </authorList>
    </citation>
    <scope>NUCLEOTIDE SEQUENCE [LARGE SCALE GENOMIC DNA]</scope>
    <source>
        <strain evidence="2">CGMCC 1.14966</strain>
    </source>
</reference>
<sequence>MVLVAQCGPRVRRSWGFYQPVFFMTNLVTQAIAAKTIADALKSIRDARAALALLPHFAHAR</sequence>
<comment type="caution">
    <text evidence="1">The sequence shown here is derived from an EMBL/GenBank/DDBJ whole genome shotgun (WGS) entry which is preliminary data.</text>
</comment>